<dbReference type="AlphaFoldDB" id="A0AAQ3JJM2"/>
<evidence type="ECO:0000313" key="1">
    <source>
        <dbReference type="EMBL" id="WMD17413.1"/>
    </source>
</evidence>
<dbReference type="Proteomes" id="UP001243496">
    <property type="component" value="Chromosome"/>
</dbReference>
<organism evidence="1 2">
    <name type="scientific">Anaerostipes hadrus</name>
    <dbReference type="NCBI Taxonomy" id="649756"/>
    <lineage>
        <taxon>Bacteria</taxon>
        <taxon>Bacillati</taxon>
        <taxon>Bacillota</taxon>
        <taxon>Clostridia</taxon>
        <taxon>Lachnospirales</taxon>
        <taxon>Lachnospiraceae</taxon>
        <taxon>Anaerostipes</taxon>
    </lineage>
</organism>
<reference evidence="1" key="1">
    <citation type="submission" date="2023-08" db="EMBL/GenBank/DDBJ databases">
        <title>Complete Genome Sequences of butyrate producing Anaerostipes hadrus strains BA1 and GIF7 isolated from the terminal ileum of a healthy lean male.</title>
        <authorList>
            <person name="Low A."/>
            <person name="Sheludchenko M."/>
            <person name="Cheng H.E."/>
            <person name="Koh X.Q."/>
            <person name="Lee J."/>
        </authorList>
    </citation>
    <scope>NUCLEOTIDE SEQUENCE</scope>
    <source>
        <strain evidence="1">BA1</strain>
    </source>
</reference>
<evidence type="ECO:0000313" key="2">
    <source>
        <dbReference type="Proteomes" id="UP001243496"/>
    </source>
</evidence>
<dbReference type="RefSeq" id="WP_306857884.1">
    <property type="nucleotide sequence ID" value="NZ_CP132968.1"/>
</dbReference>
<dbReference type="GeneID" id="92740695"/>
<name>A0AAQ3JJM2_ANAHA</name>
<gene>
    <name evidence="1" type="ORF">RBI15_04785</name>
</gene>
<sequence>MTREEKVTQLGDRCKKRSCMWCGCRAMCEQVKQRDSRYIFLNMTDEELDASYELMFGIEPKDQEPDKIGYAYSIREYGNFIGEYDSIEECIEDAKRIENMKPVDIVFVGRAVKPEINAGMFMDDVLDRIEEHMYFEYDECAEGFDISTREGREEIFAKYEQKMTDLFNEYIKEIKQVPDFSEVVDVKEIVIE</sequence>
<proteinExistence type="predicted"/>
<protein>
    <submittedName>
        <fullName evidence="1">Uncharacterized protein</fullName>
    </submittedName>
</protein>
<accession>A0AAQ3JJM2</accession>
<dbReference type="EMBL" id="CP132968">
    <property type="protein sequence ID" value="WMD17413.1"/>
    <property type="molecule type" value="Genomic_DNA"/>
</dbReference>